<dbReference type="InterPro" id="IPR036388">
    <property type="entry name" value="WH-like_DNA-bd_sf"/>
</dbReference>
<evidence type="ECO:0000259" key="8">
    <source>
        <dbReference type="PROSITE" id="PS51433"/>
    </source>
</evidence>
<evidence type="ECO:0000256" key="2">
    <source>
        <dbReference type="ARBA" id="ARBA00005562"/>
    </source>
</evidence>
<dbReference type="HOGENOM" id="CLU_037064_0_0_1"/>
<dbReference type="Gene3D" id="1.10.10.10">
    <property type="entry name" value="Winged helix-like DNA-binding domain superfamily/Winged helix DNA-binding domain"/>
    <property type="match status" value="1"/>
</dbReference>
<dbReference type="FunFam" id="1.10.10.10:FF:000200">
    <property type="entry name" value="GA-binding protein alpha chain, putative"/>
    <property type="match status" value="1"/>
</dbReference>
<dbReference type="SUPFAM" id="SSF46785">
    <property type="entry name" value="Winged helix' DNA-binding domain"/>
    <property type="match status" value="1"/>
</dbReference>
<keyword evidence="4 6" id="KW-0238">DNA-binding</keyword>
<keyword evidence="10" id="KW-1185">Reference proteome</keyword>
<gene>
    <name evidence="9" type="ORF">DAPPUDRAFT_212860</name>
</gene>
<dbReference type="Gene3D" id="3.10.20.90">
    <property type="entry name" value="Phosphatidylinositol 3-kinase Catalytic Subunit, Chain A, domain 1"/>
    <property type="match status" value="1"/>
</dbReference>
<keyword evidence="5 6" id="KW-0539">Nucleus</keyword>
<evidence type="ECO:0000259" key="7">
    <source>
        <dbReference type="PROSITE" id="PS50061"/>
    </source>
</evidence>
<dbReference type="PROSITE" id="PS51433">
    <property type="entry name" value="PNT"/>
    <property type="match status" value="1"/>
</dbReference>
<evidence type="ECO:0000256" key="1">
    <source>
        <dbReference type="ARBA" id="ARBA00004123"/>
    </source>
</evidence>
<dbReference type="OMA" id="PIKRMHR"/>
<dbReference type="InterPro" id="IPR003118">
    <property type="entry name" value="Pointed_dom"/>
</dbReference>
<feature type="domain" description="PNT" evidence="8">
    <location>
        <begin position="152"/>
        <end position="244"/>
    </location>
</feature>
<dbReference type="GO" id="GO:0043565">
    <property type="term" value="F:sequence-specific DNA binding"/>
    <property type="evidence" value="ECO:0007669"/>
    <property type="project" value="InterPro"/>
</dbReference>
<dbReference type="PROSITE" id="PS00346">
    <property type="entry name" value="ETS_DOMAIN_2"/>
    <property type="match status" value="1"/>
</dbReference>
<dbReference type="SMART" id="SM00251">
    <property type="entry name" value="SAM_PNT"/>
    <property type="match status" value="1"/>
</dbReference>
<dbReference type="InterPro" id="IPR036390">
    <property type="entry name" value="WH_DNA-bd_sf"/>
</dbReference>
<dbReference type="SUPFAM" id="SSF47769">
    <property type="entry name" value="SAM/Pointed domain"/>
    <property type="match status" value="1"/>
</dbReference>
<dbReference type="PANTHER" id="PTHR11849:SF195">
    <property type="entry name" value="GA-BINDING PROTEIN ALPHA CHAIN"/>
    <property type="match status" value="1"/>
</dbReference>
<dbReference type="OrthoDB" id="10067219at2759"/>
<organism evidence="9 10">
    <name type="scientific">Daphnia pulex</name>
    <name type="common">Water flea</name>
    <dbReference type="NCBI Taxonomy" id="6669"/>
    <lineage>
        <taxon>Eukaryota</taxon>
        <taxon>Metazoa</taxon>
        <taxon>Ecdysozoa</taxon>
        <taxon>Arthropoda</taxon>
        <taxon>Crustacea</taxon>
        <taxon>Branchiopoda</taxon>
        <taxon>Diplostraca</taxon>
        <taxon>Cladocera</taxon>
        <taxon>Anomopoda</taxon>
        <taxon>Daphniidae</taxon>
        <taxon>Daphnia</taxon>
    </lineage>
</organism>
<sequence>MDITSPLSTLKAILGHRLGADFSHCEIWLQDVVQLTDETTLSEQCIQGEGLVQVNLELKSVQNIDRINIIDVLKPQQDEDINLNEQEIMEGIKDPEEIEVPSKNSEVPATPGTIVQHSVANSLATAPIRTSNPNRISCKMPTPQNENITRWVMDGNFRKEQERLKIPLDPILWSKAHIQHWIRWAINQFNLKGVNPTQWAFVDGPSLCNMTHTEFIQRIPKNPSSKDPNHDLFWTHLELLRKCKFVGVIQKPVPYLQYITTPLTVKSDTSRMPRPPVKVVTPAKRIPLETFSSRSFSIANSGNRTGSNGQVQLWQFLLELLTDVNFRDAISWLGTGGEFKLNNPEMVAQLWGERKNKPHMNYEKLSRALRYYYDGDMICKVSGKRFVYKFVCDLKQLLGYSADELNKLVTECEQRSKMRRASSSYV</sequence>
<dbReference type="InterPro" id="IPR046328">
    <property type="entry name" value="ETS_fam"/>
</dbReference>
<dbReference type="eggNOG" id="KOG3806">
    <property type="taxonomic scope" value="Eukaryota"/>
</dbReference>
<dbReference type="SMART" id="SM00413">
    <property type="entry name" value="ETS"/>
    <property type="match status" value="1"/>
</dbReference>
<dbReference type="InParanoid" id="E9GNE4"/>
<dbReference type="FunCoup" id="E9GNE4">
    <property type="interactions" value="2498"/>
</dbReference>
<comment type="similarity">
    <text evidence="2 6">Belongs to the ETS family.</text>
</comment>
<evidence type="ECO:0000256" key="4">
    <source>
        <dbReference type="ARBA" id="ARBA00023125"/>
    </source>
</evidence>
<dbReference type="Pfam" id="PF11620">
    <property type="entry name" value="GABP-alpha"/>
    <property type="match status" value="1"/>
</dbReference>
<evidence type="ECO:0000313" key="9">
    <source>
        <dbReference type="EMBL" id="EFX79043.1"/>
    </source>
</evidence>
<dbReference type="Pfam" id="PF00178">
    <property type="entry name" value="Ets"/>
    <property type="match status" value="1"/>
</dbReference>
<proteinExistence type="inferred from homology"/>
<accession>E9GNE4</accession>
<protein>
    <recommendedName>
        <fullName evidence="11">GA-binding protein alpha chain</fullName>
    </recommendedName>
</protein>
<dbReference type="GO" id="GO:0005634">
    <property type="term" value="C:nucleus"/>
    <property type="evidence" value="ECO:0000318"/>
    <property type="project" value="GO_Central"/>
</dbReference>
<dbReference type="GO" id="GO:0000981">
    <property type="term" value="F:DNA-binding transcription factor activity, RNA polymerase II-specific"/>
    <property type="evidence" value="ECO:0000318"/>
    <property type="project" value="GO_Central"/>
</dbReference>
<evidence type="ECO:0000256" key="3">
    <source>
        <dbReference type="ARBA" id="ARBA00022553"/>
    </source>
</evidence>
<feature type="domain" description="ETS" evidence="7">
    <location>
        <begin position="311"/>
        <end position="391"/>
    </location>
</feature>
<dbReference type="Gene3D" id="1.10.150.50">
    <property type="entry name" value="Transcription Factor, Ets-1"/>
    <property type="match status" value="1"/>
</dbReference>
<dbReference type="FunFam" id="1.10.150.50:FF:000039">
    <property type="entry name" value="GA-binding protein alpha chain, putative"/>
    <property type="match status" value="1"/>
</dbReference>
<dbReference type="GO" id="GO:0006357">
    <property type="term" value="P:regulation of transcription by RNA polymerase II"/>
    <property type="evidence" value="ECO:0000318"/>
    <property type="project" value="GO_Central"/>
</dbReference>
<dbReference type="PROSITE" id="PS00345">
    <property type="entry name" value="ETS_DOMAIN_1"/>
    <property type="match status" value="1"/>
</dbReference>
<dbReference type="InterPro" id="IPR013761">
    <property type="entry name" value="SAM/pointed_sf"/>
</dbReference>
<keyword evidence="3" id="KW-0597">Phosphoprotein</keyword>
<dbReference type="Proteomes" id="UP000000305">
    <property type="component" value="Unassembled WGS sequence"/>
</dbReference>
<dbReference type="PhylomeDB" id="E9GNE4"/>
<comment type="subcellular location">
    <subcellularLocation>
        <location evidence="1 6">Nucleus</location>
    </subcellularLocation>
</comment>
<evidence type="ECO:0008006" key="11">
    <source>
        <dbReference type="Google" id="ProtNLM"/>
    </source>
</evidence>
<name>E9GNE4_DAPPU</name>
<dbReference type="InterPro" id="IPR000418">
    <property type="entry name" value="Ets_dom"/>
</dbReference>
<dbReference type="AlphaFoldDB" id="E9GNE4"/>
<dbReference type="KEGG" id="dpx:DAPPUDRAFT_212860"/>
<dbReference type="Pfam" id="PF02198">
    <property type="entry name" value="SAM_PNT"/>
    <property type="match status" value="1"/>
</dbReference>
<evidence type="ECO:0000313" key="10">
    <source>
        <dbReference type="Proteomes" id="UP000000305"/>
    </source>
</evidence>
<dbReference type="PANTHER" id="PTHR11849">
    <property type="entry name" value="ETS"/>
    <property type="match status" value="1"/>
</dbReference>
<dbReference type="GO" id="GO:0030154">
    <property type="term" value="P:cell differentiation"/>
    <property type="evidence" value="ECO:0000318"/>
    <property type="project" value="GO_Central"/>
</dbReference>
<dbReference type="STRING" id="6669.E9GNE4"/>
<reference evidence="9 10" key="1">
    <citation type="journal article" date="2011" name="Science">
        <title>The ecoresponsive genome of Daphnia pulex.</title>
        <authorList>
            <person name="Colbourne J.K."/>
            <person name="Pfrender M.E."/>
            <person name="Gilbert D."/>
            <person name="Thomas W.K."/>
            <person name="Tucker A."/>
            <person name="Oakley T.H."/>
            <person name="Tokishita S."/>
            <person name="Aerts A."/>
            <person name="Arnold G.J."/>
            <person name="Basu M.K."/>
            <person name="Bauer D.J."/>
            <person name="Caceres C.E."/>
            <person name="Carmel L."/>
            <person name="Casola C."/>
            <person name="Choi J.H."/>
            <person name="Detter J.C."/>
            <person name="Dong Q."/>
            <person name="Dusheyko S."/>
            <person name="Eads B.D."/>
            <person name="Frohlich T."/>
            <person name="Geiler-Samerotte K.A."/>
            <person name="Gerlach D."/>
            <person name="Hatcher P."/>
            <person name="Jogdeo S."/>
            <person name="Krijgsveld J."/>
            <person name="Kriventseva E.V."/>
            <person name="Kultz D."/>
            <person name="Laforsch C."/>
            <person name="Lindquist E."/>
            <person name="Lopez J."/>
            <person name="Manak J.R."/>
            <person name="Muller J."/>
            <person name="Pangilinan J."/>
            <person name="Patwardhan R.P."/>
            <person name="Pitluck S."/>
            <person name="Pritham E.J."/>
            <person name="Rechtsteiner A."/>
            <person name="Rho M."/>
            <person name="Rogozin I.B."/>
            <person name="Sakarya O."/>
            <person name="Salamov A."/>
            <person name="Schaack S."/>
            <person name="Shapiro H."/>
            <person name="Shiga Y."/>
            <person name="Skalitzky C."/>
            <person name="Smith Z."/>
            <person name="Souvorov A."/>
            <person name="Sung W."/>
            <person name="Tang Z."/>
            <person name="Tsuchiya D."/>
            <person name="Tu H."/>
            <person name="Vos H."/>
            <person name="Wang M."/>
            <person name="Wolf Y.I."/>
            <person name="Yamagata H."/>
            <person name="Yamada T."/>
            <person name="Ye Y."/>
            <person name="Shaw J.R."/>
            <person name="Andrews J."/>
            <person name="Crease T.J."/>
            <person name="Tang H."/>
            <person name="Lucas S.M."/>
            <person name="Robertson H.M."/>
            <person name="Bork P."/>
            <person name="Koonin E.V."/>
            <person name="Zdobnov E.M."/>
            <person name="Grigoriev I.V."/>
            <person name="Lynch M."/>
            <person name="Boore J.L."/>
        </authorList>
    </citation>
    <scope>NUCLEOTIDE SEQUENCE [LARGE SCALE GENOMIC DNA]</scope>
</reference>
<dbReference type="EMBL" id="GL732554">
    <property type="protein sequence ID" value="EFX79043.1"/>
    <property type="molecule type" value="Genomic_DNA"/>
</dbReference>
<evidence type="ECO:0000256" key="5">
    <source>
        <dbReference type="ARBA" id="ARBA00023242"/>
    </source>
</evidence>
<evidence type="ECO:0000256" key="6">
    <source>
        <dbReference type="RuleBase" id="RU004019"/>
    </source>
</evidence>
<dbReference type="PRINTS" id="PR00454">
    <property type="entry name" value="ETSDOMAIN"/>
</dbReference>
<dbReference type="InterPro" id="IPR024668">
    <property type="entry name" value="GABP_asu_N"/>
</dbReference>
<dbReference type="PROSITE" id="PS50061">
    <property type="entry name" value="ETS_DOMAIN_3"/>
    <property type="match status" value="1"/>
</dbReference>